<evidence type="ECO:0008006" key="3">
    <source>
        <dbReference type="Google" id="ProtNLM"/>
    </source>
</evidence>
<evidence type="ECO:0000313" key="2">
    <source>
        <dbReference type="Proteomes" id="UP000753802"/>
    </source>
</evidence>
<accession>A0ABW9ZW81</accession>
<dbReference type="Proteomes" id="UP000753802">
    <property type="component" value="Unassembled WGS sequence"/>
</dbReference>
<evidence type="ECO:0000313" key="1">
    <source>
        <dbReference type="EMBL" id="NCI51385.1"/>
    </source>
</evidence>
<keyword evidence="2" id="KW-1185">Reference proteome</keyword>
<sequence length="192" mass="23109">MKNKAQKFTYTNPVSFTSWGGHFDSLSELKFAISIWEEYHFMRSPVPIYYHPGTLQPVNSIRTFHRRYTPDFLIRHKVTGEALLIEIKPRAFRLQHELAVRTQVAENYIRVHQYDWKFRVVFDDEIILTEQQLQDFEECLDLKEKLSFHIWASQYNEKINRGRPDLLAAYPTHQQMEFLMLGRIITLHNWHK</sequence>
<organism evidence="1 2">
    <name type="scientific">Sediminibacterium roseum</name>
    <dbReference type="NCBI Taxonomy" id="1978412"/>
    <lineage>
        <taxon>Bacteria</taxon>
        <taxon>Pseudomonadati</taxon>
        <taxon>Bacteroidota</taxon>
        <taxon>Chitinophagia</taxon>
        <taxon>Chitinophagales</taxon>
        <taxon>Chitinophagaceae</taxon>
        <taxon>Sediminibacterium</taxon>
    </lineage>
</organism>
<dbReference type="EMBL" id="JAACJS010000015">
    <property type="protein sequence ID" value="NCI51385.1"/>
    <property type="molecule type" value="Genomic_DNA"/>
</dbReference>
<comment type="caution">
    <text evidence="1">The sequence shown here is derived from an EMBL/GenBank/DDBJ whole genome shotgun (WGS) entry which is preliminary data.</text>
</comment>
<reference evidence="1 2" key="1">
    <citation type="submission" date="2020-01" db="EMBL/GenBank/DDBJ databases">
        <title>Genome analysis.</title>
        <authorList>
            <person name="Wu S."/>
            <person name="Wang G."/>
        </authorList>
    </citation>
    <scope>NUCLEOTIDE SEQUENCE [LARGE SCALE GENOMIC DNA]</scope>
    <source>
        <strain evidence="1 2">SYL130</strain>
    </source>
</reference>
<gene>
    <name evidence="1" type="ORF">GWC95_15760</name>
</gene>
<name>A0ABW9ZW81_9BACT</name>
<dbReference type="RefSeq" id="WP_161819669.1">
    <property type="nucleotide sequence ID" value="NZ_JAACJS010000015.1"/>
</dbReference>
<protein>
    <recommendedName>
        <fullName evidence="3">TnsA endonuclease N terminal</fullName>
    </recommendedName>
</protein>
<proteinExistence type="predicted"/>